<dbReference type="InterPro" id="IPR000960">
    <property type="entry name" value="Flavin_mOase"/>
</dbReference>
<dbReference type="PRINTS" id="PR00370">
    <property type="entry name" value="FMOXYGENASE"/>
</dbReference>
<dbReference type="InterPro" id="IPR050346">
    <property type="entry name" value="FMO-like"/>
</dbReference>
<comment type="similarity">
    <text evidence="1 7">Belongs to the FMO family.</text>
</comment>
<dbReference type="GO" id="GO:0004499">
    <property type="term" value="F:N,N-dimethylaniline monooxygenase activity"/>
    <property type="evidence" value="ECO:0007669"/>
    <property type="project" value="InterPro"/>
</dbReference>
<evidence type="ECO:0000256" key="4">
    <source>
        <dbReference type="ARBA" id="ARBA00022857"/>
    </source>
</evidence>
<name>V4KH20_EUTSA</name>
<sequence length="907" mass="103498">MAPEVSPPSTSRNVAVIGAGAAGLVAARELRREGHSVVVFERGSQTGGVWAYTPNVEPDPLSIDPTRPVIHSSLYSSLRTNIPRECMGFTDFPFSTRPENGSRDPRRHPGHSEVLAYLRDFAKKFEIEEMIRFETEVVRAEPAADDRRKWRVESRNSDSISDQIYDAVVVCNGHYTEPRHAQIPGIDSWPGKQIHSHNYRVPDQFRDQVVVVIGSSASGVDISRDIAKVAKEVHVSSRSTKPETYEKLPGYDNLWLHSTIETVREDGSVVFPSGKKVYADTIMHCTGYKYYFPFLDTNGEVTVEDNRVGPLYKHVFPPSLSPGLSFIGLPWQITPFPMFELQSKWVAAVLSGWVTLPSKDEMMEDTKMFYAKLEDLGIPKRYTHLMADDSQFEYDNWLADQCDYPRIEKWREQMFYIGYKRIYAQSSTYRDNWDDDHLIAEAYEDFESRKHTMAPSLSPIKSHHVAVIGAGAAGLVAARELRREGHSVVVFERQKQVGGTWIYTDHVEPDPLSVDPTRPIVHSSVYGSLRTNLPRECMGYRDFPFVIRSGESRDPRRFPSHREVLAYLQDFAKEFGIEEMIRFETAVERVAPATESDGEAGNMKWRVESTEKEKKVRRDEIYDAVVVCNGHYIEPRLAEIPGISSWPGKEMHSHNYRIPEPFKDQVVVLIGNSASAVDISRDIAGSAKEVHVACRSNAADTFIKQSGYSNLWMHSMIERVHEDGSVVFQNGKIISADVIMHCTGYKYHLPFLDTNGIVTVDDNRVGPLYKDVFPPALAPWLSFIGIPWKVVPFPMYEFQSKWLAGVLSGRIMLPSKDDMMKEVKSFYATLEAQGIPKRYTHQMGFTQFEYNNWLASQCGCSGTEEWRKEMYLTTGVRRREYPETYRDEWEDHHLVSQAYQDFSLYTQ</sequence>
<dbReference type="eggNOG" id="KOG1399">
    <property type="taxonomic scope" value="Eukaryota"/>
</dbReference>
<evidence type="ECO:0000256" key="1">
    <source>
        <dbReference type="ARBA" id="ARBA00009183"/>
    </source>
</evidence>
<dbReference type="Pfam" id="PF00743">
    <property type="entry name" value="FMO-like"/>
    <property type="match status" value="4"/>
</dbReference>
<dbReference type="InterPro" id="IPR036188">
    <property type="entry name" value="FAD/NAD-bd_sf"/>
</dbReference>
<gene>
    <name evidence="8" type="ORF">EUTSA_v10023249mg</name>
</gene>
<keyword evidence="4" id="KW-0521">NADP</keyword>
<evidence type="ECO:0000256" key="3">
    <source>
        <dbReference type="ARBA" id="ARBA00022827"/>
    </source>
</evidence>
<dbReference type="GO" id="GO:0050661">
    <property type="term" value="F:NADP binding"/>
    <property type="evidence" value="ECO:0007669"/>
    <property type="project" value="InterPro"/>
</dbReference>
<dbReference type="Proteomes" id="UP000030689">
    <property type="component" value="Unassembled WGS sequence"/>
</dbReference>
<dbReference type="AlphaFoldDB" id="V4KH20"/>
<evidence type="ECO:0000256" key="7">
    <source>
        <dbReference type="RuleBase" id="RU361177"/>
    </source>
</evidence>
<keyword evidence="6 7" id="KW-0503">Monooxygenase</keyword>
<keyword evidence="2 7" id="KW-0285">Flavoprotein</keyword>
<organism evidence="8 9">
    <name type="scientific">Eutrema salsugineum</name>
    <name type="common">Saltwater cress</name>
    <name type="synonym">Sisymbrium salsugineum</name>
    <dbReference type="NCBI Taxonomy" id="72664"/>
    <lineage>
        <taxon>Eukaryota</taxon>
        <taxon>Viridiplantae</taxon>
        <taxon>Streptophyta</taxon>
        <taxon>Embryophyta</taxon>
        <taxon>Tracheophyta</taxon>
        <taxon>Spermatophyta</taxon>
        <taxon>Magnoliopsida</taxon>
        <taxon>eudicotyledons</taxon>
        <taxon>Gunneridae</taxon>
        <taxon>Pentapetalae</taxon>
        <taxon>rosids</taxon>
        <taxon>malvids</taxon>
        <taxon>Brassicales</taxon>
        <taxon>Brassicaceae</taxon>
        <taxon>Eutremeae</taxon>
        <taxon>Eutrema</taxon>
    </lineage>
</organism>
<proteinExistence type="inferred from homology"/>
<dbReference type="GO" id="GO:0050660">
    <property type="term" value="F:flavin adenine dinucleotide binding"/>
    <property type="evidence" value="ECO:0007669"/>
    <property type="project" value="InterPro"/>
</dbReference>
<dbReference type="KEGG" id="eus:EUTSA_v10023249mg"/>
<dbReference type="FunFam" id="3.50.50.60:FF:000099">
    <property type="entry name" value="Flavin-containing monooxygenase"/>
    <property type="match status" value="2"/>
</dbReference>
<comment type="cofactor">
    <cofactor evidence="7">
        <name>FAD</name>
        <dbReference type="ChEBI" id="CHEBI:57692"/>
    </cofactor>
</comment>
<dbReference type="SUPFAM" id="SSF51905">
    <property type="entry name" value="FAD/NAD(P)-binding domain"/>
    <property type="match status" value="4"/>
</dbReference>
<dbReference type="PANTHER" id="PTHR23023">
    <property type="entry name" value="DIMETHYLANILINE MONOOXYGENASE"/>
    <property type="match status" value="1"/>
</dbReference>
<dbReference type="Gramene" id="ESQ29137">
    <property type="protein sequence ID" value="ESQ29137"/>
    <property type="gene ID" value="EUTSA_v10023249mg"/>
</dbReference>
<dbReference type="Gene3D" id="3.50.50.60">
    <property type="entry name" value="FAD/NAD(P)-binding domain"/>
    <property type="match status" value="4"/>
</dbReference>
<dbReference type="OMA" id="CYEREEQ"/>
<evidence type="ECO:0000313" key="8">
    <source>
        <dbReference type="EMBL" id="ESQ29137.1"/>
    </source>
</evidence>
<evidence type="ECO:0000256" key="6">
    <source>
        <dbReference type="ARBA" id="ARBA00023033"/>
    </source>
</evidence>
<keyword evidence="5 7" id="KW-0560">Oxidoreductase</keyword>
<evidence type="ECO:0000256" key="2">
    <source>
        <dbReference type="ARBA" id="ARBA00022630"/>
    </source>
</evidence>
<dbReference type="InterPro" id="IPR020946">
    <property type="entry name" value="Flavin_mOase-like"/>
</dbReference>
<keyword evidence="9" id="KW-1185">Reference proteome</keyword>
<dbReference type="EMBL" id="KI517881">
    <property type="protein sequence ID" value="ESQ29137.1"/>
    <property type="molecule type" value="Genomic_DNA"/>
</dbReference>
<evidence type="ECO:0000313" key="9">
    <source>
        <dbReference type="Proteomes" id="UP000030689"/>
    </source>
</evidence>
<keyword evidence="3 7" id="KW-0274">FAD</keyword>
<accession>V4KH20</accession>
<evidence type="ECO:0000256" key="5">
    <source>
        <dbReference type="ARBA" id="ARBA00023002"/>
    </source>
</evidence>
<reference evidence="8 9" key="1">
    <citation type="journal article" date="2013" name="Front. Plant Sci.">
        <title>The Reference Genome of the Halophytic Plant Eutrema salsugineum.</title>
        <authorList>
            <person name="Yang R."/>
            <person name="Jarvis D.E."/>
            <person name="Chen H."/>
            <person name="Beilstein M.A."/>
            <person name="Grimwood J."/>
            <person name="Jenkins J."/>
            <person name="Shu S."/>
            <person name="Prochnik S."/>
            <person name="Xin M."/>
            <person name="Ma C."/>
            <person name="Schmutz J."/>
            <person name="Wing R.A."/>
            <person name="Mitchell-Olds T."/>
            <person name="Schumaker K.S."/>
            <person name="Wang X."/>
        </authorList>
    </citation>
    <scope>NUCLEOTIDE SEQUENCE [LARGE SCALE GENOMIC DNA]</scope>
</reference>
<dbReference type="EC" id="1.-.-.-" evidence="7"/>
<protein>
    <recommendedName>
        <fullName evidence="7">Flavin-containing monooxygenase</fullName>
        <ecNumber evidence="7">1.-.-.-</ecNumber>
    </recommendedName>
</protein>